<feature type="domain" description="Reverse transcriptase" evidence="1">
    <location>
        <begin position="21"/>
        <end position="88"/>
    </location>
</feature>
<dbReference type="Gene3D" id="3.10.10.10">
    <property type="entry name" value="HIV Type 1 Reverse Transcriptase, subunit A, domain 1"/>
    <property type="match status" value="1"/>
</dbReference>
<evidence type="ECO:0000259" key="2">
    <source>
        <dbReference type="Pfam" id="PF17919"/>
    </source>
</evidence>
<dbReference type="SUPFAM" id="SSF56672">
    <property type="entry name" value="DNA/RNA polymerases"/>
    <property type="match status" value="1"/>
</dbReference>
<dbReference type="Proteomes" id="UP000325315">
    <property type="component" value="Unassembled WGS sequence"/>
</dbReference>
<dbReference type="InterPro" id="IPR043128">
    <property type="entry name" value="Rev_trsase/Diguanyl_cyclase"/>
</dbReference>
<protein>
    <submittedName>
        <fullName evidence="3">Retrovirus-related Pol polyprotein from transposon 17.6</fullName>
    </submittedName>
</protein>
<gene>
    <name evidence="3" type="ORF">EPI10_011537</name>
</gene>
<dbReference type="InterPro" id="IPR043502">
    <property type="entry name" value="DNA/RNA_pol_sf"/>
</dbReference>
<dbReference type="AlphaFoldDB" id="A0A5B6W7L1"/>
<dbReference type="CDD" id="cd01647">
    <property type="entry name" value="RT_LTR"/>
    <property type="match status" value="1"/>
</dbReference>
<sequence>MMRQKKDHFPLPFIGQMLDKLVGKEYYFFFLDGYFGYHQISIHLNDQEKTTFTFSFGTYAFKRMPFGLCNASTTFMRCMTVIFANMLEEGLDICEETNLVLNCEKSHFMVKEGYILRHQISKKGLDVDKVKIEVINLPIPMTIRGVRNLLDHVGFYRRFIKNLVHISKPLNQLLQKETPFIFNQECIQTFKVIKKKRVSSPIIINLDWSGYFIIMCNPSDYVVGAVLGQKRNRTFFTTHYASKTLNSTQCNYTTTEKEMFAIVFACEKLHPYLMTNRVYVYTNHSAFKYR</sequence>
<dbReference type="OrthoDB" id="1417174at2759"/>
<dbReference type="Pfam" id="PF17919">
    <property type="entry name" value="RT_RNaseH_2"/>
    <property type="match status" value="1"/>
</dbReference>
<dbReference type="InterPro" id="IPR041577">
    <property type="entry name" value="RT_RNaseH_2"/>
</dbReference>
<dbReference type="EMBL" id="SMMG02000004">
    <property type="protein sequence ID" value="KAA3477660.1"/>
    <property type="molecule type" value="Genomic_DNA"/>
</dbReference>
<evidence type="ECO:0000313" key="4">
    <source>
        <dbReference type="Proteomes" id="UP000325315"/>
    </source>
</evidence>
<keyword evidence="4" id="KW-1185">Reference proteome</keyword>
<dbReference type="PANTHER" id="PTHR33064">
    <property type="entry name" value="POL PROTEIN"/>
    <property type="match status" value="1"/>
</dbReference>
<dbReference type="Pfam" id="PF00078">
    <property type="entry name" value="RVT_1"/>
    <property type="match status" value="1"/>
</dbReference>
<evidence type="ECO:0000259" key="1">
    <source>
        <dbReference type="Pfam" id="PF00078"/>
    </source>
</evidence>
<dbReference type="Gene3D" id="3.30.70.270">
    <property type="match status" value="3"/>
</dbReference>
<proteinExistence type="predicted"/>
<dbReference type="Gene3D" id="3.10.20.370">
    <property type="match status" value="1"/>
</dbReference>
<evidence type="ECO:0000313" key="3">
    <source>
        <dbReference type="EMBL" id="KAA3477660.1"/>
    </source>
</evidence>
<dbReference type="PANTHER" id="PTHR33064:SF39">
    <property type="match status" value="1"/>
</dbReference>
<reference evidence="3" key="1">
    <citation type="submission" date="2019-08" db="EMBL/GenBank/DDBJ databases">
        <authorList>
            <person name="Liu F."/>
        </authorList>
    </citation>
    <scope>NUCLEOTIDE SEQUENCE [LARGE SCALE GENOMIC DNA]</scope>
    <source>
        <strain evidence="3">PA1801</strain>
        <tissue evidence="3">Leaf</tissue>
    </source>
</reference>
<accession>A0A5B6W7L1</accession>
<feature type="domain" description="Reverse transcriptase/retrotransposon-derived protein RNase H-like" evidence="2">
    <location>
        <begin position="182"/>
        <end position="279"/>
    </location>
</feature>
<organism evidence="3 4">
    <name type="scientific">Gossypium australe</name>
    <dbReference type="NCBI Taxonomy" id="47621"/>
    <lineage>
        <taxon>Eukaryota</taxon>
        <taxon>Viridiplantae</taxon>
        <taxon>Streptophyta</taxon>
        <taxon>Embryophyta</taxon>
        <taxon>Tracheophyta</taxon>
        <taxon>Spermatophyta</taxon>
        <taxon>Magnoliopsida</taxon>
        <taxon>eudicotyledons</taxon>
        <taxon>Gunneridae</taxon>
        <taxon>Pentapetalae</taxon>
        <taxon>rosids</taxon>
        <taxon>malvids</taxon>
        <taxon>Malvales</taxon>
        <taxon>Malvaceae</taxon>
        <taxon>Malvoideae</taxon>
        <taxon>Gossypium</taxon>
    </lineage>
</organism>
<comment type="caution">
    <text evidence="3">The sequence shown here is derived from an EMBL/GenBank/DDBJ whole genome shotgun (WGS) entry which is preliminary data.</text>
</comment>
<name>A0A5B6W7L1_9ROSI</name>
<dbReference type="InterPro" id="IPR051320">
    <property type="entry name" value="Viral_Replic_Matur_Polypro"/>
</dbReference>
<dbReference type="InterPro" id="IPR000477">
    <property type="entry name" value="RT_dom"/>
</dbReference>